<dbReference type="PANTHER" id="PTHR10286">
    <property type="entry name" value="INORGANIC PYROPHOSPHATASE"/>
    <property type="match status" value="1"/>
</dbReference>
<comment type="catalytic activity">
    <reaction evidence="5">
        <text>diphosphate + H2O = 2 phosphate + H(+)</text>
        <dbReference type="Rhea" id="RHEA:24576"/>
        <dbReference type="ChEBI" id="CHEBI:15377"/>
        <dbReference type="ChEBI" id="CHEBI:15378"/>
        <dbReference type="ChEBI" id="CHEBI:33019"/>
        <dbReference type="ChEBI" id="CHEBI:43474"/>
        <dbReference type="EC" id="3.6.1.1"/>
    </reaction>
</comment>
<feature type="binding site" evidence="5">
    <location>
        <position position="43"/>
    </location>
    <ligand>
        <name>substrate</name>
    </ligand>
</feature>
<evidence type="ECO:0000256" key="4">
    <source>
        <dbReference type="ARBA" id="ARBA00022842"/>
    </source>
</evidence>
<dbReference type="Proteomes" id="UP000619761">
    <property type="component" value="Unassembled WGS sequence"/>
</dbReference>
<dbReference type="Pfam" id="PF00719">
    <property type="entry name" value="Pyrophosphatase"/>
    <property type="match status" value="1"/>
</dbReference>
<keyword evidence="5" id="KW-0963">Cytoplasm</keyword>
<comment type="function">
    <text evidence="5">Catalyzes the hydrolysis of inorganic pyrophosphate (PPi) forming two phosphate ions.</text>
</comment>
<comment type="similarity">
    <text evidence="5">Belongs to the PPase family.</text>
</comment>
<dbReference type="Gene3D" id="3.90.80.10">
    <property type="entry name" value="Inorganic pyrophosphatase"/>
    <property type="match status" value="1"/>
</dbReference>
<sequence length="177" mass="19637">MSFEKVPAGKSLPDDFYVVIEIPLNSSIKYEIDKDADALFVDRLVSTPMHYPANYGYIPQTLCGDGDAADVLVLFPEPVQAGSVIRCRPIAVLKMTDEAGEDAKILAVPHDKLTKLYSNVKSLSDLPEIVPQQIAHFFEHYKDLEKGKWVKVEGWGDLEAARTEILNAEAAYKAAQK</sequence>
<name>A0ABQ3B574_9GAMM</name>
<proteinExistence type="inferred from homology"/>
<dbReference type="CDD" id="cd00412">
    <property type="entry name" value="pyrophosphatase"/>
    <property type="match status" value="1"/>
</dbReference>
<dbReference type="HAMAP" id="MF_00209">
    <property type="entry name" value="Inorganic_PPase"/>
    <property type="match status" value="1"/>
</dbReference>
<dbReference type="SUPFAM" id="SSF50324">
    <property type="entry name" value="Inorganic pyrophosphatase"/>
    <property type="match status" value="1"/>
</dbReference>
<comment type="subunit">
    <text evidence="5">Homohexamer.</text>
</comment>
<evidence type="ECO:0000313" key="6">
    <source>
        <dbReference type="EMBL" id="GGY80229.1"/>
    </source>
</evidence>
<accession>A0ABQ3B574</accession>
<evidence type="ECO:0000256" key="5">
    <source>
        <dbReference type="HAMAP-Rule" id="MF_00209"/>
    </source>
</evidence>
<feature type="binding site" evidence="5">
    <location>
        <position position="102"/>
    </location>
    <ligand>
        <name>Mg(2+)</name>
        <dbReference type="ChEBI" id="CHEBI:18420"/>
        <label>1</label>
    </ligand>
</feature>
<comment type="caution">
    <text evidence="6">The sequence shown here is derived from an EMBL/GenBank/DDBJ whole genome shotgun (WGS) entry which is preliminary data.</text>
</comment>
<keyword evidence="7" id="KW-1185">Reference proteome</keyword>
<evidence type="ECO:0000256" key="1">
    <source>
        <dbReference type="ARBA" id="ARBA00001946"/>
    </source>
</evidence>
<feature type="binding site" evidence="5">
    <location>
        <position position="141"/>
    </location>
    <ligand>
        <name>substrate</name>
    </ligand>
</feature>
<keyword evidence="3 5" id="KW-0378">Hydrolase</keyword>
<feature type="binding site" evidence="5">
    <location>
        <position position="70"/>
    </location>
    <ligand>
        <name>Mg(2+)</name>
        <dbReference type="ChEBI" id="CHEBI:18420"/>
        <label>1</label>
    </ligand>
</feature>
<evidence type="ECO:0000256" key="3">
    <source>
        <dbReference type="ARBA" id="ARBA00022801"/>
    </source>
</evidence>
<evidence type="ECO:0000256" key="2">
    <source>
        <dbReference type="ARBA" id="ARBA00022723"/>
    </source>
</evidence>
<dbReference type="InterPro" id="IPR008162">
    <property type="entry name" value="Pyrophosphatase"/>
</dbReference>
<comment type="subcellular location">
    <subcellularLocation>
        <location evidence="5">Cytoplasm</location>
    </subcellularLocation>
</comment>
<protein>
    <recommendedName>
        <fullName evidence="5">Inorganic pyrophosphatase</fullName>
        <ecNumber evidence="5">3.6.1.1</ecNumber>
    </recommendedName>
    <alternativeName>
        <fullName evidence="5">Pyrophosphate phospho-hydrolase</fullName>
        <shortName evidence="5">PPase</shortName>
    </alternativeName>
</protein>
<gene>
    <name evidence="5 6" type="primary">ppa</name>
    <name evidence="6" type="ORF">GCM10011613_26570</name>
</gene>
<dbReference type="NCBIfam" id="NF002317">
    <property type="entry name" value="PRK01250.1"/>
    <property type="match status" value="1"/>
</dbReference>
<dbReference type="InterPro" id="IPR036649">
    <property type="entry name" value="Pyrophosphatase_sf"/>
</dbReference>
<keyword evidence="2 5" id="KW-0479">Metal-binding</keyword>
<dbReference type="EMBL" id="BMYZ01000002">
    <property type="protein sequence ID" value="GGY80229.1"/>
    <property type="molecule type" value="Genomic_DNA"/>
</dbReference>
<keyword evidence="4 5" id="KW-0460">Magnesium</keyword>
<feature type="binding site" evidence="5">
    <location>
        <position position="70"/>
    </location>
    <ligand>
        <name>Mg(2+)</name>
        <dbReference type="ChEBI" id="CHEBI:18420"/>
        <label>2</label>
    </ligand>
</feature>
<reference evidence="7" key="1">
    <citation type="journal article" date="2019" name="Int. J. Syst. Evol. Microbiol.">
        <title>The Global Catalogue of Microorganisms (GCM) 10K type strain sequencing project: providing services to taxonomists for standard genome sequencing and annotation.</title>
        <authorList>
            <consortium name="The Broad Institute Genomics Platform"/>
            <consortium name="The Broad Institute Genome Sequencing Center for Infectious Disease"/>
            <person name="Wu L."/>
            <person name="Ma J."/>
        </authorList>
    </citation>
    <scope>NUCLEOTIDE SEQUENCE [LARGE SCALE GENOMIC DNA]</scope>
    <source>
        <strain evidence="7">KCTC 32239</strain>
    </source>
</reference>
<feature type="binding site" evidence="5">
    <location>
        <position position="65"/>
    </location>
    <ligand>
        <name>Mg(2+)</name>
        <dbReference type="ChEBI" id="CHEBI:18420"/>
        <label>1</label>
    </ligand>
</feature>
<dbReference type="EC" id="3.6.1.1" evidence="5"/>
<feature type="binding site" evidence="5">
    <location>
        <position position="55"/>
    </location>
    <ligand>
        <name>substrate</name>
    </ligand>
</feature>
<feature type="binding site" evidence="5">
    <location>
        <position position="29"/>
    </location>
    <ligand>
        <name>substrate</name>
    </ligand>
</feature>
<evidence type="ECO:0000313" key="7">
    <source>
        <dbReference type="Proteomes" id="UP000619761"/>
    </source>
</evidence>
<comment type="cofactor">
    <cofactor evidence="1 5">
        <name>Mg(2+)</name>
        <dbReference type="ChEBI" id="CHEBI:18420"/>
    </cofactor>
</comment>
<dbReference type="RefSeq" id="WP_189419375.1">
    <property type="nucleotide sequence ID" value="NZ_BMYZ01000002.1"/>
</dbReference>
<organism evidence="6 7">
    <name type="scientific">Cellvibrio zantedeschiae</name>
    <dbReference type="NCBI Taxonomy" id="1237077"/>
    <lineage>
        <taxon>Bacteria</taxon>
        <taxon>Pseudomonadati</taxon>
        <taxon>Pseudomonadota</taxon>
        <taxon>Gammaproteobacteria</taxon>
        <taxon>Cellvibrionales</taxon>
        <taxon>Cellvibrionaceae</taxon>
        <taxon>Cellvibrio</taxon>
    </lineage>
</organism>